<dbReference type="SUPFAM" id="SSF51735">
    <property type="entry name" value="NAD(P)-binding Rossmann-fold domains"/>
    <property type="match status" value="1"/>
</dbReference>
<dbReference type="RefSeq" id="WP_280835139.1">
    <property type="nucleotide sequence ID" value="NZ_JARXVE010000011.1"/>
</dbReference>
<dbReference type="InterPro" id="IPR029752">
    <property type="entry name" value="D-isomer_DH_CS1"/>
</dbReference>
<dbReference type="InterPro" id="IPR050223">
    <property type="entry name" value="D-isomer_2-hydroxyacid_DH"/>
</dbReference>
<dbReference type="EMBL" id="JARXVE010000011">
    <property type="protein sequence ID" value="MDH6198571.1"/>
    <property type="molecule type" value="Genomic_DNA"/>
</dbReference>
<dbReference type="InterPro" id="IPR006139">
    <property type="entry name" value="D-isomer_2_OHA_DH_cat_dom"/>
</dbReference>
<sequence>MTTIFNSTDVPADLLQALKADFDVVDVPAGTESDLAAYGAPTAWILDGDTKIDAGVLAQLPSLKLVSNYGVGYDNIIVDDATAAGVIISNTPGVLDNAVAEVTLGLILGIARGIVWSDRWIRNGNWGPEWAPLTGDVHGATLGIVGMGRIGRRLAELVAPLGMRVLYHNRKPNPEIDNSGLAHYAEWETMLAESDFVSLHTPLTERTRGFFTAEDFALMKPSAYLINTARGAVVDEAALLDALTSNRIAGAALDVFVDEPLRKDSPLLQLDNVVLTPHIGSATVHTRRAMIELAVANVAAGARGEAPQTPVNNIVG</sequence>
<evidence type="ECO:0000256" key="2">
    <source>
        <dbReference type="ARBA" id="ARBA00023002"/>
    </source>
</evidence>
<evidence type="ECO:0000259" key="5">
    <source>
        <dbReference type="Pfam" id="PF02826"/>
    </source>
</evidence>
<dbReference type="PANTHER" id="PTHR10996">
    <property type="entry name" value="2-HYDROXYACID DEHYDROGENASE-RELATED"/>
    <property type="match status" value="1"/>
</dbReference>
<name>A0ABT6L7I3_9MYCO</name>
<dbReference type="Gene3D" id="3.40.50.720">
    <property type="entry name" value="NAD(P)-binding Rossmann-like Domain"/>
    <property type="match status" value="2"/>
</dbReference>
<evidence type="ECO:0000256" key="3">
    <source>
        <dbReference type="RuleBase" id="RU003719"/>
    </source>
</evidence>
<evidence type="ECO:0000259" key="4">
    <source>
        <dbReference type="Pfam" id="PF00389"/>
    </source>
</evidence>
<dbReference type="EC" id="1.1.1.26" evidence="6"/>
<dbReference type="PANTHER" id="PTHR10996:SF283">
    <property type="entry name" value="GLYOXYLATE_HYDROXYPYRUVATE REDUCTASE B"/>
    <property type="match status" value="1"/>
</dbReference>
<evidence type="ECO:0000313" key="6">
    <source>
        <dbReference type="EMBL" id="MDH6198571.1"/>
    </source>
</evidence>
<organism evidence="6 7">
    <name type="scientific">Mycolicibacterium frederiksbergense</name>
    <dbReference type="NCBI Taxonomy" id="117567"/>
    <lineage>
        <taxon>Bacteria</taxon>
        <taxon>Bacillati</taxon>
        <taxon>Actinomycetota</taxon>
        <taxon>Actinomycetes</taxon>
        <taxon>Mycobacteriales</taxon>
        <taxon>Mycobacteriaceae</taxon>
        <taxon>Mycolicibacterium</taxon>
    </lineage>
</organism>
<gene>
    <name evidence="6" type="ORF">M2272_005230</name>
</gene>
<comment type="caution">
    <text evidence="6">The sequence shown here is derived from an EMBL/GenBank/DDBJ whole genome shotgun (WGS) entry which is preliminary data.</text>
</comment>
<keyword evidence="2 3" id="KW-0560">Oxidoreductase</keyword>
<dbReference type="GO" id="GO:0047964">
    <property type="term" value="F:glyoxylate reductase (NADH) activity"/>
    <property type="evidence" value="ECO:0007669"/>
    <property type="project" value="UniProtKB-EC"/>
</dbReference>
<dbReference type="PROSITE" id="PS00671">
    <property type="entry name" value="D_2_HYDROXYACID_DH_3"/>
    <property type="match status" value="1"/>
</dbReference>
<comment type="similarity">
    <text evidence="1 3">Belongs to the D-isomer specific 2-hydroxyacid dehydrogenase family.</text>
</comment>
<keyword evidence="7" id="KW-1185">Reference proteome</keyword>
<dbReference type="Pfam" id="PF02826">
    <property type="entry name" value="2-Hacid_dh_C"/>
    <property type="match status" value="1"/>
</dbReference>
<feature type="domain" description="D-isomer specific 2-hydroxyacid dehydrogenase NAD-binding" evidence="5">
    <location>
        <begin position="104"/>
        <end position="280"/>
    </location>
</feature>
<dbReference type="InterPro" id="IPR029753">
    <property type="entry name" value="D-isomer_DH_CS"/>
</dbReference>
<evidence type="ECO:0000256" key="1">
    <source>
        <dbReference type="ARBA" id="ARBA00005854"/>
    </source>
</evidence>
<dbReference type="SUPFAM" id="SSF52283">
    <property type="entry name" value="Formate/glycerate dehydrogenase catalytic domain-like"/>
    <property type="match status" value="1"/>
</dbReference>
<proteinExistence type="inferred from homology"/>
<accession>A0ABT6L7I3</accession>
<dbReference type="InterPro" id="IPR036291">
    <property type="entry name" value="NAD(P)-bd_dom_sf"/>
</dbReference>
<protein>
    <submittedName>
        <fullName evidence="6">Glyoxylate reductase</fullName>
        <ecNumber evidence="6">1.1.1.26</ecNumber>
    </submittedName>
</protein>
<dbReference type="Proteomes" id="UP001160130">
    <property type="component" value="Unassembled WGS sequence"/>
</dbReference>
<feature type="domain" description="D-isomer specific 2-hydroxyacid dehydrogenase catalytic" evidence="4">
    <location>
        <begin position="11"/>
        <end position="312"/>
    </location>
</feature>
<evidence type="ECO:0000313" key="7">
    <source>
        <dbReference type="Proteomes" id="UP001160130"/>
    </source>
</evidence>
<dbReference type="InterPro" id="IPR006140">
    <property type="entry name" value="D-isomer_DH_NAD-bd"/>
</dbReference>
<dbReference type="PROSITE" id="PS00065">
    <property type="entry name" value="D_2_HYDROXYACID_DH_1"/>
    <property type="match status" value="1"/>
</dbReference>
<reference evidence="6 7" key="1">
    <citation type="submission" date="2023-04" db="EMBL/GenBank/DDBJ databases">
        <title>Forest soil microbial communities from Buena Vista Peninsula, Colon Province, Panama.</title>
        <authorList>
            <person name="Bouskill N."/>
        </authorList>
    </citation>
    <scope>NUCLEOTIDE SEQUENCE [LARGE SCALE GENOMIC DNA]</scope>
    <source>
        <strain evidence="6 7">AC80</strain>
    </source>
</reference>
<dbReference type="Pfam" id="PF00389">
    <property type="entry name" value="2-Hacid_dh"/>
    <property type="match status" value="1"/>
</dbReference>
<dbReference type="CDD" id="cd05301">
    <property type="entry name" value="GDH"/>
    <property type="match status" value="1"/>
</dbReference>